<dbReference type="AlphaFoldDB" id="X6M5M0"/>
<proteinExistence type="predicted"/>
<dbReference type="EMBL" id="ASPP01024709">
    <property type="protein sequence ID" value="ETO08767.1"/>
    <property type="molecule type" value="Genomic_DNA"/>
</dbReference>
<dbReference type="Proteomes" id="UP000023152">
    <property type="component" value="Unassembled WGS sequence"/>
</dbReference>
<protein>
    <submittedName>
        <fullName evidence="1">Uncharacterized protein</fullName>
    </submittedName>
</protein>
<reference evidence="1 2" key="1">
    <citation type="journal article" date="2013" name="Curr. Biol.">
        <title>The Genome of the Foraminiferan Reticulomyxa filosa.</title>
        <authorList>
            <person name="Glockner G."/>
            <person name="Hulsmann N."/>
            <person name="Schleicher M."/>
            <person name="Noegel A.A."/>
            <person name="Eichinger L."/>
            <person name="Gallinger C."/>
            <person name="Pawlowski J."/>
            <person name="Sierra R."/>
            <person name="Euteneuer U."/>
            <person name="Pillet L."/>
            <person name="Moustafa A."/>
            <person name="Platzer M."/>
            <person name="Groth M."/>
            <person name="Szafranski K."/>
            <person name="Schliwa M."/>
        </authorList>
    </citation>
    <scope>NUCLEOTIDE SEQUENCE [LARGE SCALE GENOMIC DNA]</scope>
</reference>
<accession>X6M5M0</accession>
<sequence>MVAAEQHQTFEELIVLLYTMFGGKHYVVERTHDLIQFKTKSVEGPADIILRWHKTKFDIKLELEYASECKVSARKRLKPSYERLMEVLLDSLGGLVRKLVYKQNPTTMEDTEDALVFTQSRFEEKIQVRSKDITGK</sequence>
<gene>
    <name evidence="1" type="ORF">RFI_28615</name>
</gene>
<keyword evidence="2" id="KW-1185">Reference proteome</keyword>
<evidence type="ECO:0000313" key="1">
    <source>
        <dbReference type="EMBL" id="ETO08767.1"/>
    </source>
</evidence>
<evidence type="ECO:0000313" key="2">
    <source>
        <dbReference type="Proteomes" id="UP000023152"/>
    </source>
</evidence>
<organism evidence="1 2">
    <name type="scientific">Reticulomyxa filosa</name>
    <dbReference type="NCBI Taxonomy" id="46433"/>
    <lineage>
        <taxon>Eukaryota</taxon>
        <taxon>Sar</taxon>
        <taxon>Rhizaria</taxon>
        <taxon>Retaria</taxon>
        <taxon>Foraminifera</taxon>
        <taxon>Monothalamids</taxon>
        <taxon>Reticulomyxidae</taxon>
        <taxon>Reticulomyxa</taxon>
    </lineage>
</organism>
<comment type="caution">
    <text evidence="1">The sequence shown here is derived from an EMBL/GenBank/DDBJ whole genome shotgun (WGS) entry which is preliminary data.</text>
</comment>
<name>X6M5M0_RETFI</name>